<dbReference type="InterPro" id="IPR001810">
    <property type="entry name" value="F-box_dom"/>
</dbReference>
<evidence type="ECO:0000313" key="3">
    <source>
        <dbReference type="Proteomes" id="UP000821853"/>
    </source>
</evidence>
<dbReference type="Proteomes" id="UP000821853">
    <property type="component" value="Unassembled WGS sequence"/>
</dbReference>
<proteinExistence type="predicted"/>
<dbReference type="SUPFAM" id="SSF81383">
    <property type="entry name" value="F-box domain"/>
    <property type="match status" value="1"/>
</dbReference>
<dbReference type="VEuPathDB" id="VectorBase:HLOH_045087"/>
<accession>A0A9J6H6K2</accession>
<protein>
    <recommendedName>
        <fullName evidence="1">F-box domain-containing protein</fullName>
    </recommendedName>
</protein>
<name>A0A9J6H6K2_HAELO</name>
<dbReference type="InterPro" id="IPR036047">
    <property type="entry name" value="F-box-like_dom_sf"/>
</dbReference>
<dbReference type="Gene3D" id="3.80.10.10">
    <property type="entry name" value="Ribonuclease Inhibitor"/>
    <property type="match status" value="1"/>
</dbReference>
<dbReference type="AlphaFoldDB" id="A0A9J6H6K2"/>
<reference evidence="2 3" key="1">
    <citation type="journal article" date="2020" name="Cell">
        <title>Large-Scale Comparative Analyses of Tick Genomes Elucidate Their Genetic Diversity and Vector Capacities.</title>
        <authorList>
            <consortium name="Tick Genome and Microbiome Consortium (TIGMIC)"/>
            <person name="Jia N."/>
            <person name="Wang J."/>
            <person name="Shi W."/>
            <person name="Du L."/>
            <person name="Sun Y."/>
            <person name="Zhan W."/>
            <person name="Jiang J.F."/>
            <person name="Wang Q."/>
            <person name="Zhang B."/>
            <person name="Ji P."/>
            <person name="Bell-Sakyi L."/>
            <person name="Cui X.M."/>
            <person name="Yuan T.T."/>
            <person name="Jiang B.G."/>
            <person name="Yang W.F."/>
            <person name="Lam T.T."/>
            <person name="Chang Q.C."/>
            <person name="Ding S.J."/>
            <person name="Wang X.J."/>
            <person name="Zhu J.G."/>
            <person name="Ruan X.D."/>
            <person name="Zhao L."/>
            <person name="Wei J.T."/>
            <person name="Ye R.Z."/>
            <person name="Que T.C."/>
            <person name="Du C.H."/>
            <person name="Zhou Y.H."/>
            <person name="Cheng J.X."/>
            <person name="Dai P.F."/>
            <person name="Guo W.B."/>
            <person name="Han X.H."/>
            <person name="Huang E.J."/>
            <person name="Li L.F."/>
            <person name="Wei W."/>
            <person name="Gao Y.C."/>
            <person name="Liu J.Z."/>
            <person name="Shao H.Z."/>
            <person name="Wang X."/>
            <person name="Wang C.C."/>
            <person name="Yang T.C."/>
            <person name="Huo Q.B."/>
            <person name="Li W."/>
            <person name="Chen H.Y."/>
            <person name="Chen S.E."/>
            <person name="Zhou L.G."/>
            <person name="Ni X.B."/>
            <person name="Tian J.H."/>
            <person name="Sheng Y."/>
            <person name="Liu T."/>
            <person name="Pan Y.S."/>
            <person name="Xia L.Y."/>
            <person name="Li J."/>
            <person name="Zhao F."/>
            <person name="Cao W.C."/>
        </authorList>
    </citation>
    <scope>NUCLEOTIDE SEQUENCE [LARGE SCALE GENOMIC DNA]</scope>
    <source>
        <strain evidence="2">HaeL-2018</strain>
    </source>
</reference>
<dbReference type="SUPFAM" id="SSF52047">
    <property type="entry name" value="RNI-like"/>
    <property type="match status" value="1"/>
</dbReference>
<gene>
    <name evidence="2" type="ORF">HPB48_023201</name>
</gene>
<evidence type="ECO:0000313" key="2">
    <source>
        <dbReference type="EMBL" id="KAH9382649.1"/>
    </source>
</evidence>
<dbReference type="EMBL" id="JABSTR010000084">
    <property type="protein sequence ID" value="KAH9382649.1"/>
    <property type="molecule type" value="Genomic_DNA"/>
</dbReference>
<dbReference type="InterPro" id="IPR032675">
    <property type="entry name" value="LRR_dom_sf"/>
</dbReference>
<dbReference type="OrthoDB" id="10257471at2759"/>
<feature type="domain" description="F-box" evidence="1">
    <location>
        <begin position="1"/>
        <end position="46"/>
    </location>
</feature>
<dbReference type="Pfam" id="PF12937">
    <property type="entry name" value="F-box-like"/>
    <property type="match status" value="1"/>
</dbReference>
<sequence length="430" mass="49032">MKFDDLPPEMILMIFLYLPKKILEEIIRVSRRWKLLALDPSLFTVLCIDPWLTAHPQRVRKTLECATMLHSLQITTEVIDWDIIASASIGFRVLEHLVIPGSGLSHQDMPVILEHCDSLGTIVLRGRYRLAANDVHRLETLRHLKRLLTSDHLQRHDNVLHQICCSCPRFERPELNLQQISRSKSWACIKALVHLRRLSVSVISTAGLIQVSKSCPSLASLKVGSVWNESDISMAQALRGFLRLRSLRVIHNCGERLRNRQFRTPPLLERLEFTGLVMGTQPFTQLMLSFRKTRRHVHIGVSKLPEDSLGVLRACKKLELLRVRGMRGNTVVSILRPLPELLRASLHIVADPAEAVCQLRSIVDAQDRSPRGETRLLLNILCESHDAHVKIRRAANAFVDCLTLNTFMTTRHILELGQFSTCGELSYQPW</sequence>
<dbReference type="PROSITE" id="PS50181">
    <property type="entry name" value="FBOX"/>
    <property type="match status" value="1"/>
</dbReference>
<organism evidence="2 3">
    <name type="scientific">Haemaphysalis longicornis</name>
    <name type="common">Bush tick</name>
    <dbReference type="NCBI Taxonomy" id="44386"/>
    <lineage>
        <taxon>Eukaryota</taxon>
        <taxon>Metazoa</taxon>
        <taxon>Ecdysozoa</taxon>
        <taxon>Arthropoda</taxon>
        <taxon>Chelicerata</taxon>
        <taxon>Arachnida</taxon>
        <taxon>Acari</taxon>
        <taxon>Parasitiformes</taxon>
        <taxon>Ixodida</taxon>
        <taxon>Ixodoidea</taxon>
        <taxon>Ixodidae</taxon>
        <taxon>Haemaphysalinae</taxon>
        <taxon>Haemaphysalis</taxon>
    </lineage>
</organism>
<keyword evidence="3" id="KW-1185">Reference proteome</keyword>
<evidence type="ECO:0000259" key="1">
    <source>
        <dbReference type="PROSITE" id="PS50181"/>
    </source>
</evidence>
<dbReference type="Gene3D" id="1.20.1280.50">
    <property type="match status" value="1"/>
</dbReference>
<comment type="caution">
    <text evidence="2">The sequence shown here is derived from an EMBL/GenBank/DDBJ whole genome shotgun (WGS) entry which is preliminary data.</text>
</comment>